<accession>A0A0M7CD13</accession>
<name>A0A0J6C981_9BORD</name>
<dbReference type="GO" id="GO:0006355">
    <property type="term" value="P:regulation of DNA-templated transcription"/>
    <property type="evidence" value="ECO:0007669"/>
    <property type="project" value="UniProtKB-ARBA"/>
</dbReference>
<evidence type="ECO:0000313" key="8">
    <source>
        <dbReference type="Proteomes" id="UP000092950"/>
    </source>
</evidence>
<dbReference type="GO" id="GO:0003677">
    <property type="term" value="F:DNA binding"/>
    <property type="evidence" value="ECO:0007669"/>
    <property type="project" value="UniProtKB-KW"/>
</dbReference>
<evidence type="ECO:0000256" key="3">
    <source>
        <dbReference type="ARBA" id="ARBA00023163"/>
    </source>
</evidence>
<evidence type="ECO:0000313" key="7">
    <source>
        <dbReference type="Proteomes" id="UP000053096"/>
    </source>
</evidence>
<dbReference type="EMBL" id="CP016440">
    <property type="protein sequence ID" value="ANY16445.1"/>
    <property type="molecule type" value="Genomic_DNA"/>
</dbReference>
<dbReference type="InterPro" id="IPR036390">
    <property type="entry name" value="WH_DNA-bd_sf"/>
</dbReference>
<dbReference type="AlphaFoldDB" id="A0A0J6C981"/>
<dbReference type="InterPro" id="IPR036388">
    <property type="entry name" value="WH-like_DNA-bd_sf"/>
</dbReference>
<accession>A0A0J6C981</accession>
<reference evidence="6 7" key="1">
    <citation type="submission" date="2015-09" db="EMBL/GenBank/DDBJ databases">
        <authorList>
            <person name="Jackson K.R."/>
            <person name="Lunt B.L."/>
            <person name="Fisher J.N.B."/>
            <person name="Gardner A.V."/>
            <person name="Bailey M.E."/>
            <person name="Deus L.M."/>
            <person name="Earl A.S."/>
            <person name="Gibby P.D."/>
            <person name="Hartmann K.A."/>
            <person name="Liu J.E."/>
            <person name="Manci A.M."/>
            <person name="Nielsen D.A."/>
            <person name="Solomon M.B."/>
            <person name="Breakwell D.P."/>
            <person name="Burnett S.H."/>
            <person name="Grose J.H."/>
        </authorList>
    </citation>
    <scope>NUCLEOTIDE SEQUENCE [LARGE SCALE GENOMIC DNA]</scope>
    <source>
        <strain evidence="6 7">2789STDY5608636</strain>
    </source>
</reference>
<gene>
    <name evidence="6" type="primary">yybR</name>
    <name evidence="5" type="ORF">BBN53_11390</name>
    <name evidence="6" type="ORF">ERS370011_00278</name>
</gene>
<reference evidence="5 8" key="2">
    <citation type="submission" date="2016-07" db="EMBL/GenBank/DDBJ databases">
        <title>Complete genome sequences of Bordetella pseudohinzii.</title>
        <authorList>
            <person name="Spilker T."/>
            <person name="Darrah R."/>
            <person name="LiPuma J.J."/>
        </authorList>
    </citation>
    <scope>NUCLEOTIDE SEQUENCE [LARGE SCALE GENOMIC DNA]</scope>
    <source>
        <strain evidence="5 8">HI4681</strain>
    </source>
</reference>
<dbReference type="Proteomes" id="UP000092950">
    <property type="component" value="Chromosome"/>
</dbReference>
<proteinExistence type="predicted"/>
<dbReference type="Proteomes" id="UP000053096">
    <property type="component" value="Unassembled WGS sequence"/>
</dbReference>
<dbReference type="EMBL" id="CYTV01000001">
    <property type="protein sequence ID" value="CUI36620.1"/>
    <property type="molecule type" value="Genomic_DNA"/>
</dbReference>
<keyword evidence="8" id="KW-1185">Reference proteome</keyword>
<dbReference type="SUPFAM" id="SSF46785">
    <property type="entry name" value="Winged helix' DNA-binding domain"/>
    <property type="match status" value="1"/>
</dbReference>
<evidence type="ECO:0000259" key="4">
    <source>
        <dbReference type="PROSITE" id="PS51118"/>
    </source>
</evidence>
<dbReference type="PANTHER" id="PTHR33204">
    <property type="entry name" value="TRANSCRIPTIONAL REGULATOR, MARR FAMILY"/>
    <property type="match status" value="1"/>
</dbReference>
<evidence type="ECO:0000313" key="5">
    <source>
        <dbReference type="EMBL" id="ANY16445.1"/>
    </source>
</evidence>
<keyword evidence="1" id="KW-0805">Transcription regulation</keyword>
<sequence>MASEYTPCPVARGAGLLGDRWALLILRDAFDGERRFNGFQKNLGIARNMLADRLRKLVQAGILETVPAGPHHEYQLTDMGRDLFPLIVSLRQWGERHLYAPGEAHSVLVDKRHGKPLADMQPRCQAGGVLRPEDTEVCKLPPSKPARRSRA</sequence>
<dbReference type="OrthoDB" id="9807069at2"/>
<dbReference type="CDD" id="cd00090">
    <property type="entry name" value="HTH_ARSR"/>
    <property type="match status" value="1"/>
</dbReference>
<keyword evidence="2" id="KW-0238">DNA-binding</keyword>
<dbReference type="PROSITE" id="PS51118">
    <property type="entry name" value="HTH_HXLR"/>
    <property type="match status" value="1"/>
</dbReference>
<organism evidence="6 7">
    <name type="scientific">Bordetella pseudohinzii</name>
    <dbReference type="NCBI Taxonomy" id="1331258"/>
    <lineage>
        <taxon>Bacteria</taxon>
        <taxon>Pseudomonadati</taxon>
        <taxon>Pseudomonadota</taxon>
        <taxon>Betaproteobacteria</taxon>
        <taxon>Burkholderiales</taxon>
        <taxon>Alcaligenaceae</taxon>
        <taxon>Bordetella</taxon>
    </lineage>
</organism>
<dbReference type="InterPro" id="IPR002577">
    <property type="entry name" value="HTH_HxlR"/>
</dbReference>
<protein>
    <submittedName>
        <fullName evidence="5 6">Transcriptional regulator</fullName>
    </submittedName>
</protein>
<dbReference type="InterPro" id="IPR011991">
    <property type="entry name" value="ArsR-like_HTH"/>
</dbReference>
<dbReference type="PANTHER" id="PTHR33204:SF18">
    <property type="entry name" value="TRANSCRIPTIONAL REGULATORY PROTEIN"/>
    <property type="match status" value="1"/>
</dbReference>
<dbReference type="Gene3D" id="1.10.10.10">
    <property type="entry name" value="Winged helix-like DNA-binding domain superfamily/Winged helix DNA-binding domain"/>
    <property type="match status" value="1"/>
</dbReference>
<evidence type="ECO:0000313" key="6">
    <source>
        <dbReference type="EMBL" id="CUI36620.1"/>
    </source>
</evidence>
<evidence type="ECO:0000256" key="1">
    <source>
        <dbReference type="ARBA" id="ARBA00023015"/>
    </source>
</evidence>
<dbReference type="KEGG" id="bpdz:BBN53_11390"/>
<keyword evidence="3" id="KW-0804">Transcription</keyword>
<evidence type="ECO:0000256" key="2">
    <source>
        <dbReference type="ARBA" id="ARBA00023125"/>
    </source>
</evidence>
<dbReference type="Pfam" id="PF01638">
    <property type="entry name" value="HxlR"/>
    <property type="match status" value="1"/>
</dbReference>
<dbReference type="RefSeq" id="WP_043209314.1">
    <property type="nucleotide sequence ID" value="NZ_CAJGUP010000197.1"/>
</dbReference>
<feature type="domain" description="HTH hxlR-type" evidence="4">
    <location>
        <begin position="8"/>
        <end position="102"/>
    </location>
</feature>